<dbReference type="OrthoDB" id="10030083at2759"/>
<dbReference type="Proteomes" id="UP000639338">
    <property type="component" value="Unassembled WGS sequence"/>
</dbReference>
<dbReference type="SMART" id="SM00014">
    <property type="entry name" value="acidPPc"/>
    <property type="match status" value="1"/>
</dbReference>
<dbReference type="PANTHER" id="PTHR10165">
    <property type="entry name" value="LIPID PHOSPHATE PHOSPHATASE"/>
    <property type="match status" value="1"/>
</dbReference>
<dbReference type="GO" id="GO:0008195">
    <property type="term" value="F:phosphatidate phosphatase activity"/>
    <property type="evidence" value="ECO:0007669"/>
    <property type="project" value="TreeGrafter"/>
</dbReference>
<feature type="transmembrane region" description="Helical" evidence="6">
    <location>
        <begin position="59"/>
        <end position="77"/>
    </location>
</feature>
<evidence type="ECO:0000256" key="3">
    <source>
        <dbReference type="ARBA" id="ARBA00022692"/>
    </source>
</evidence>
<evidence type="ECO:0000256" key="6">
    <source>
        <dbReference type="SAM" id="Phobius"/>
    </source>
</evidence>
<dbReference type="AlphaFoldDB" id="A0A835CV53"/>
<dbReference type="Pfam" id="PF01569">
    <property type="entry name" value="PAP2"/>
    <property type="match status" value="1"/>
</dbReference>
<protein>
    <recommendedName>
        <fullName evidence="7">Phosphatidic acid phosphatase type 2/haloperoxidase domain-containing protein</fullName>
    </recommendedName>
</protein>
<dbReference type="GO" id="GO:0046839">
    <property type="term" value="P:phospholipid dephosphorylation"/>
    <property type="evidence" value="ECO:0007669"/>
    <property type="project" value="TreeGrafter"/>
</dbReference>
<dbReference type="InterPro" id="IPR036938">
    <property type="entry name" value="PAP2/HPO_sf"/>
</dbReference>
<evidence type="ECO:0000256" key="4">
    <source>
        <dbReference type="ARBA" id="ARBA00022989"/>
    </source>
</evidence>
<evidence type="ECO:0000256" key="5">
    <source>
        <dbReference type="ARBA" id="ARBA00023136"/>
    </source>
</evidence>
<feature type="transmembrane region" description="Helical" evidence="6">
    <location>
        <begin position="89"/>
        <end position="110"/>
    </location>
</feature>
<evidence type="ECO:0000313" key="9">
    <source>
        <dbReference type="Proteomes" id="UP000639338"/>
    </source>
</evidence>
<organism evidence="8 9">
    <name type="scientific">Aphidius gifuensis</name>
    <name type="common">Parasitoid wasp</name>
    <dbReference type="NCBI Taxonomy" id="684658"/>
    <lineage>
        <taxon>Eukaryota</taxon>
        <taxon>Metazoa</taxon>
        <taxon>Ecdysozoa</taxon>
        <taxon>Arthropoda</taxon>
        <taxon>Hexapoda</taxon>
        <taxon>Insecta</taxon>
        <taxon>Pterygota</taxon>
        <taxon>Neoptera</taxon>
        <taxon>Endopterygota</taxon>
        <taxon>Hymenoptera</taxon>
        <taxon>Apocrita</taxon>
        <taxon>Ichneumonoidea</taxon>
        <taxon>Braconidae</taxon>
        <taxon>Aphidiinae</taxon>
        <taxon>Aphidius</taxon>
    </lineage>
</organism>
<comment type="similarity">
    <text evidence="2">Belongs to the PA-phosphatase related phosphoesterase family.</text>
</comment>
<keyword evidence="4 6" id="KW-1133">Transmembrane helix</keyword>
<accession>A0A835CV53</accession>
<comment type="caution">
    <text evidence="8">The sequence shown here is derived from an EMBL/GenBank/DDBJ whole genome shotgun (WGS) entry which is preliminary data.</text>
</comment>
<dbReference type="CDD" id="cd03390">
    <property type="entry name" value="PAP2_containing_1_like"/>
    <property type="match status" value="1"/>
</dbReference>
<dbReference type="GO" id="GO:0016020">
    <property type="term" value="C:membrane"/>
    <property type="evidence" value="ECO:0007669"/>
    <property type="project" value="UniProtKB-SubCell"/>
</dbReference>
<dbReference type="InterPro" id="IPR000326">
    <property type="entry name" value="PAP2/HPO"/>
</dbReference>
<dbReference type="UniPathway" id="UPA00085"/>
<keyword evidence="5 6" id="KW-0472">Membrane</keyword>
<dbReference type="GO" id="GO:0006644">
    <property type="term" value="P:phospholipid metabolic process"/>
    <property type="evidence" value="ECO:0007669"/>
    <property type="project" value="UniProtKB-UniPathway"/>
</dbReference>
<evidence type="ECO:0000313" key="8">
    <source>
        <dbReference type="EMBL" id="KAF7996874.1"/>
    </source>
</evidence>
<feature type="transmembrane region" description="Helical" evidence="6">
    <location>
        <begin position="7"/>
        <end position="26"/>
    </location>
</feature>
<keyword evidence="3 6" id="KW-0812">Transmembrane</keyword>
<evidence type="ECO:0000256" key="2">
    <source>
        <dbReference type="ARBA" id="ARBA00008816"/>
    </source>
</evidence>
<dbReference type="InterPro" id="IPR043216">
    <property type="entry name" value="PAP-like"/>
</dbReference>
<dbReference type="Gene3D" id="1.20.144.10">
    <property type="entry name" value="Phosphatidic acid phosphatase type 2/haloperoxidase"/>
    <property type="match status" value="1"/>
</dbReference>
<dbReference type="PANTHER" id="PTHR10165:SF35">
    <property type="entry name" value="RE23632P"/>
    <property type="match status" value="1"/>
</dbReference>
<sequence>MVRLKNISIGFWFDILLRIFLALLFVKLEKTEPFTRKIDNDELWLYKYPRTESYVPTSILWPLVFLTPILVISLVFIKNKNTNDFSQAMMSVTLALGLNGTITNIIKIIVGRPRPDFYWRCFPDGLENSDFTCTGNSDLIRDGKKSFPSGHSSFAFASFGFITLYLAGKLQTFGIKGKGNSWKLCLFIIPLIIALGIALSRTCDYHHHWQDVAVGSFIGFTLSYICYRHYYPPLVSQMSYKPYSSLFKKDEIESTKEQINGFNLYRNY</sequence>
<feature type="transmembrane region" description="Helical" evidence="6">
    <location>
        <begin position="151"/>
        <end position="168"/>
    </location>
</feature>
<comment type="subcellular location">
    <subcellularLocation>
        <location evidence="1">Membrane</location>
        <topology evidence="1">Multi-pass membrane protein</topology>
    </subcellularLocation>
</comment>
<dbReference type="EMBL" id="JACMRX010000001">
    <property type="protein sequence ID" value="KAF7996874.1"/>
    <property type="molecule type" value="Genomic_DNA"/>
</dbReference>
<gene>
    <name evidence="8" type="ORF">HCN44_002520</name>
</gene>
<name>A0A835CV53_APHGI</name>
<dbReference type="SUPFAM" id="SSF48317">
    <property type="entry name" value="Acid phosphatase/Vanadium-dependent haloperoxidase"/>
    <property type="match status" value="1"/>
</dbReference>
<reference evidence="8 9" key="1">
    <citation type="submission" date="2020-08" db="EMBL/GenBank/DDBJ databases">
        <title>Aphidius gifuensis genome sequencing and assembly.</title>
        <authorList>
            <person name="Du Z."/>
        </authorList>
    </citation>
    <scope>NUCLEOTIDE SEQUENCE [LARGE SCALE GENOMIC DNA]</scope>
    <source>
        <strain evidence="8">YNYX2018</strain>
        <tissue evidence="8">Adults</tissue>
    </source>
</reference>
<evidence type="ECO:0000259" key="7">
    <source>
        <dbReference type="SMART" id="SM00014"/>
    </source>
</evidence>
<feature type="transmembrane region" description="Helical" evidence="6">
    <location>
        <begin position="212"/>
        <end position="231"/>
    </location>
</feature>
<evidence type="ECO:0000256" key="1">
    <source>
        <dbReference type="ARBA" id="ARBA00004141"/>
    </source>
</evidence>
<keyword evidence="9" id="KW-1185">Reference proteome</keyword>
<feature type="domain" description="Phosphatidic acid phosphatase type 2/haloperoxidase" evidence="7">
    <location>
        <begin position="89"/>
        <end position="227"/>
    </location>
</feature>
<proteinExistence type="inferred from homology"/>
<feature type="transmembrane region" description="Helical" evidence="6">
    <location>
        <begin position="180"/>
        <end position="200"/>
    </location>
</feature>